<proteinExistence type="predicted"/>
<dbReference type="InterPro" id="IPR027471">
    <property type="entry name" value="YbeD-like_sf"/>
</dbReference>
<dbReference type="InterPro" id="IPR007454">
    <property type="entry name" value="UPF0250_YbeD-like"/>
</dbReference>
<name>A0A381UWM9_9ZZZZ</name>
<evidence type="ECO:0008006" key="2">
    <source>
        <dbReference type="Google" id="ProtNLM"/>
    </source>
</evidence>
<dbReference type="Gene3D" id="3.30.70.260">
    <property type="match status" value="1"/>
</dbReference>
<gene>
    <name evidence="1" type="ORF">METZ01_LOCUS84995</name>
</gene>
<dbReference type="AlphaFoldDB" id="A0A381UWM9"/>
<accession>A0A381UWM9</accession>
<dbReference type="SUPFAM" id="SSF117991">
    <property type="entry name" value="YbeD/HP0495-like"/>
    <property type="match status" value="1"/>
</dbReference>
<sequence>MDHTNKNFYVNLTQLLEKTSEWPCEYLFKFIVKSDENKINVIESIFDNIGAIIKKKQSRNNNFTSISVNVIMDRPENVIEKYKEVSKRVEDVILL</sequence>
<dbReference type="Pfam" id="PF04359">
    <property type="entry name" value="DUF493"/>
    <property type="match status" value="1"/>
</dbReference>
<protein>
    <recommendedName>
        <fullName evidence="2">DUF493 domain-containing protein</fullName>
    </recommendedName>
</protein>
<organism evidence="1">
    <name type="scientific">marine metagenome</name>
    <dbReference type="NCBI Taxonomy" id="408172"/>
    <lineage>
        <taxon>unclassified sequences</taxon>
        <taxon>metagenomes</taxon>
        <taxon>ecological metagenomes</taxon>
    </lineage>
</organism>
<dbReference type="EMBL" id="UINC01007227">
    <property type="protein sequence ID" value="SVA32141.1"/>
    <property type="molecule type" value="Genomic_DNA"/>
</dbReference>
<evidence type="ECO:0000313" key="1">
    <source>
        <dbReference type="EMBL" id="SVA32141.1"/>
    </source>
</evidence>
<reference evidence="1" key="1">
    <citation type="submission" date="2018-05" db="EMBL/GenBank/DDBJ databases">
        <authorList>
            <person name="Lanie J.A."/>
            <person name="Ng W.-L."/>
            <person name="Kazmierczak K.M."/>
            <person name="Andrzejewski T.M."/>
            <person name="Davidsen T.M."/>
            <person name="Wayne K.J."/>
            <person name="Tettelin H."/>
            <person name="Glass J.I."/>
            <person name="Rusch D."/>
            <person name="Podicherti R."/>
            <person name="Tsui H.-C.T."/>
            <person name="Winkler M.E."/>
        </authorList>
    </citation>
    <scope>NUCLEOTIDE SEQUENCE</scope>
</reference>